<dbReference type="Pfam" id="PF25568">
    <property type="entry name" value="AAA_lid_At3g28540"/>
    <property type="match status" value="1"/>
</dbReference>
<dbReference type="GO" id="GO:0016887">
    <property type="term" value="F:ATP hydrolysis activity"/>
    <property type="evidence" value="ECO:0007669"/>
    <property type="project" value="InterPro"/>
</dbReference>
<dbReference type="SUPFAM" id="SSF52540">
    <property type="entry name" value="P-loop containing nucleoside triphosphate hydrolases"/>
    <property type="match status" value="1"/>
</dbReference>
<dbReference type="InterPro" id="IPR050747">
    <property type="entry name" value="Mitochondrial_chaperone_BCS1"/>
</dbReference>
<dbReference type="GO" id="GO:0005524">
    <property type="term" value="F:ATP binding"/>
    <property type="evidence" value="ECO:0007669"/>
    <property type="project" value="UniProtKB-KW"/>
</dbReference>
<evidence type="ECO:0000313" key="9">
    <source>
        <dbReference type="Proteomes" id="UP000195402"/>
    </source>
</evidence>
<gene>
    <name evidence="8" type="ORF">BVC80_1831g341</name>
</gene>
<dbReference type="CDD" id="cd19510">
    <property type="entry name" value="RecA-like_BCS1"/>
    <property type="match status" value="1"/>
</dbReference>
<dbReference type="Pfam" id="PF09370">
    <property type="entry name" value="PEP_hydrolase"/>
    <property type="match status" value="1"/>
</dbReference>
<dbReference type="InterPro" id="IPR003593">
    <property type="entry name" value="AAA+_ATPase"/>
</dbReference>
<dbReference type="InterPro" id="IPR003959">
    <property type="entry name" value="ATPase_AAA_core"/>
</dbReference>
<reference evidence="8 9" key="1">
    <citation type="journal article" date="2017" name="Mol. Plant">
        <title>The Genome of Medicinal Plant Macleaya cordata Provides New Insights into Benzylisoquinoline Alkaloids Metabolism.</title>
        <authorList>
            <person name="Liu X."/>
            <person name="Liu Y."/>
            <person name="Huang P."/>
            <person name="Ma Y."/>
            <person name="Qing Z."/>
            <person name="Tang Q."/>
            <person name="Cao H."/>
            <person name="Cheng P."/>
            <person name="Zheng Y."/>
            <person name="Yuan Z."/>
            <person name="Zhou Y."/>
            <person name="Liu J."/>
            <person name="Tang Z."/>
            <person name="Zhuo Y."/>
            <person name="Zhang Y."/>
            <person name="Yu L."/>
            <person name="Huang J."/>
            <person name="Yang P."/>
            <person name="Peng Q."/>
            <person name="Zhang J."/>
            <person name="Jiang W."/>
            <person name="Zhang Z."/>
            <person name="Lin K."/>
            <person name="Ro D.K."/>
            <person name="Chen X."/>
            <person name="Xiong X."/>
            <person name="Shang Y."/>
            <person name="Huang S."/>
            <person name="Zeng J."/>
        </authorList>
    </citation>
    <scope>NUCLEOTIDE SEQUENCE [LARGE SCALE GENOMIC DNA]</scope>
    <source>
        <strain evidence="9">cv. BLH2017</strain>
        <tissue evidence="8">Root</tissue>
    </source>
</reference>
<keyword evidence="5" id="KW-0547">Nucleotide-binding</keyword>
<dbReference type="InterPro" id="IPR025753">
    <property type="entry name" value="AAA_N_dom"/>
</dbReference>
<dbReference type="AlphaFoldDB" id="A0A200R7T3"/>
<dbReference type="InterPro" id="IPR027417">
    <property type="entry name" value="P-loop_NTPase"/>
</dbReference>
<dbReference type="Proteomes" id="UP000195402">
    <property type="component" value="Unassembled WGS sequence"/>
</dbReference>
<comment type="catalytic activity">
    <reaction evidence="4">
        <text>ATP + H2O = ADP + phosphate + H(+)</text>
        <dbReference type="Rhea" id="RHEA:13065"/>
        <dbReference type="ChEBI" id="CHEBI:15377"/>
        <dbReference type="ChEBI" id="CHEBI:15378"/>
        <dbReference type="ChEBI" id="CHEBI:30616"/>
        <dbReference type="ChEBI" id="CHEBI:43474"/>
        <dbReference type="ChEBI" id="CHEBI:456216"/>
    </reaction>
</comment>
<organism evidence="8 9">
    <name type="scientific">Macleaya cordata</name>
    <name type="common">Five-seeded plume-poppy</name>
    <name type="synonym">Bocconia cordata</name>
    <dbReference type="NCBI Taxonomy" id="56857"/>
    <lineage>
        <taxon>Eukaryota</taxon>
        <taxon>Viridiplantae</taxon>
        <taxon>Streptophyta</taxon>
        <taxon>Embryophyta</taxon>
        <taxon>Tracheophyta</taxon>
        <taxon>Spermatophyta</taxon>
        <taxon>Magnoliopsida</taxon>
        <taxon>Ranunculales</taxon>
        <taxon>Papaveraceae</taxon>
        <taxon>Papaveroideae</taxon>
        <taxon>Macleaya</taxon>
    </lineage>
</organism>
<dbReference type="InParanoid" id="A0A200R7T3"/>
<dbReference type="InterPro" id="IPR009215">
    <property type="entry name" value="TIM-br_IGPS-like"/>
</dbReference>
<keyword evidence="3" id="KW-0460">Magnesium</keyword>
<evidence type="ECO:0000256" key="6">
    <source>
        <dbReference type="SAM" id="MobiDB-lite"/>
    </source>
</evidence>
<dbReference type="Gene3D" id="3.40.50.300">
    <property type="entry name" value="P-loop containing nucleotide triphosphate hydrolases"/>
    <property type="match status" value="1"/>
</dbReference>
<evidence type="ECO:0000256" key="4">
    <source>
        <dbReference type="ARBA" id="ARBA00049360"/>
    </source>
</evidence>
<dbReference type="OrthoDB" id="10251412at2759"/>
<dbReference type="SMART" id="SM00382">
    <property type="entry name" value="AAA"/>
    <property type="match status" value="1"/>
</dbReference>
<evidence type="ECO:0000256" key="1">
    <source>
        <dbReference type="ARBA" id="ARBA00001946"/>
    </source>
</evidence>
<evidence type="ECO:0000313" key="8">
    <source>
        <dbReference type="EMBL" id="OVA18771.1"/>
    </source>
</evidence>
<dbReference type="OMA" id="NAEANHI"/>
<dbReference type="Pfam" id="PF14363">
    <property type="entry name" value="AAA_assoc"/>
    <property type="match status" value="1"/>
</dbReference>
<comment type="cofactor">
    <cofactor evidence="1">
        <name>Mg(2+)</name>
        <dbReference type="ChEBI" id="CHEBI:18420"/>
    </cofactor>
</comment>
<evidence type="ECO:0000256" key="5">
    <source>
        <dbReference type="RuleBase" id="RU003651"/>
    </source>
</evidence>
<feature type="compositionally biased region" description="Basic residues" evidence="6">
    <location>
        <begin position="474"/>
        <end position="483"/>
    </location>
</feature>
<feature type="compositionally biased region" description="Basic and acidic residues" evidence="6">
    <location>
        <begin position="464"/>
        <end position="473"/>
    </location>
</feature>
<comment type="caution">
    <text evidence="8">The sequence shown here is derived from an EMBL/GenBank/DDBJ whole genome shotgun (WGS) entry which is preliminary data.</text>
</comment>
<comment type="similarity">
    <text evidence="2">Belongs to the AAA ATPase family. BCS1 subfamily.</text>
</comment>
<keyword evidence="9" id="KW-1185">Reference proteome</keyword>
<dbReference type="InterPro" id="IPR058017">
    <property type="entry name" value="At3g28540-like_C"/>
</dbReference>
<feature type="domain" description="AAA+ ATPase" evidence="7">
    <location>
        <begin position="243"/>
        <end position="379"/>
    </location>
</feature>
<dbReference type="Gene3D" id="6.10.280.40">
    <property type="match status" value="1"/>
</dbReference>
<dbReference type="EMBL" id="MVGT01000435">
    <property type="protein sequence ID" value="OVA18771.1"/>
    <property type="molecule type" value="Genomic_DNA"/>
</dbReference>
<dbReference type="GO" id="GO:0006950">
    <property type="term" value="P:response to stress"/>
    <property type="evidence" value="ECO:0007669"/>
    <property type="project" value="UniProtKB-ARBA"/>
</dbReference>
<evidence type="ECO:0000256" key="3">
    <source>
        <dbReference type="ARBA" id="ARBA00022842"/>
    </source>
</evidence>
<dbReference type="InterPro" id="IPR003960">
    <property type="entry name" value="ATPase_AAA_CS"/>
</dbReference>
<dbReference type="PROSITE" id="PS00674">
    <property type="entry name" value="AAA"/>
    <property type="match status" value="1"/>
</dbReference>
<evidence type="ECO:0000259" key="7">
    <source>
        <dbReference type="SMART" id="SM00382"/>
    </source>
</evidence>
<protein>
    <submittedName>
        <fullName evidence="8">AAA+ ATPase domain</fullName>
    </submittedName>
</protein>
<dbReference type="STRING" id="56857.A0A200R7T3"/>
<proteinExistence type="inferred from homology"/>
<dbReference type="FunCoup" id="A0A200R7T3">
    <property type="interactions" value="1258"/>
</dbReference>
<evidence type="ECO:0000256" key="2">
    <source>
        <dbReference type="ARBA" id="ARBA00007448"/>
    </source>
</evidence>
<accession>A0A200R7T3</accession>
<name>A0A200R7T3_MACCD</name>
<feature type="region of interest" description="Disordered" evidence="6">
    <location>
        <begin position="446"/>
        <end position="483"/>
    </location>
</feature>
<keyword evidence="5" id="KW-0067">ATP-binding</keyword>
<dbReference type="Pfam" id="PF00004">
    <property type="entry name" value="AAA"/>
    <property type="match status" value="1"/>
</dbReference>
<sequence length="576" mass="65249">MPSTTTVLSAYASFAGSMMFVRSIANEFIPHQLQSYISSTLRYIFNPVSSRLTFVIEEFDGLSRNQVYEASEIFLRTKITPSIERLKISKAPREKNFSVTIEKGQEIIDFFEGIQLRWRFVCAEAQKSNIQDPYQPHIRSEQKSFELSFHKKHKEKILESYLPYVLKKSKELKEENKVLKLHTYGSFYGDNAGGSGVWGSINLEHPATFDTLAMDPELKKELMEDLERFVKRKEFYKKVGKAWKRGYLLYGPPGTGKSSLIAAMANYLNFDIYDLELAVLQSNSELRSLLVATNNRSILVIEDIDCSVELQDRGYPVGGYHAPDPKLTLSGLLNFIDGLWSSCGDERIIVFTTNHKDKLDPALLRPGRMDMHIPMSYCTPKGFRLLASNYLSIDNHHQLFGEIEELIQESQITPAEVAEELMKSDDADTSLDGLIKFLKRKKMEGNEVKDDDDKETTNQQSKRQKFEGEEEKRPRRTYRGRGRGLRLRGTGISAKFEEVDANAVVLDIANEVLPVASGKFEVAGSRGPISGPKEADFVLKRSKGVHGFFGASSLERLPVEQAITSTIKEYKLTLLS</sequence>
<dbReference type="PANTHER" id="PTHR23070">
    <property type="entry name" value="BCS1 AAA-TYPE ATPASE"/>
    <property type="match status" value="1"/>
</dbReference>